<feature type="domain" description="Beta-lactamase-related" evidence="1">
    <location>
        <begin position="30"/>
        <end position="334"/>
    </location>
</feature>
<gene>
    <name evidence="2" type="ORF">FPZ44_11190</name>
</gene>
<name>A0A559J104_9BACL</name>
<protein>
    <submittedName>
        <fullName evidence="2">Beta-lactamase family protein</fullName>
    </submittedName>
</protein>
<dbReference type="Gene3D" id="3.40.710.10">
    <property type="entry name" value="DD-peptidase/beta-lactamase superfamily"/>
    <property type="match status" value="1"/>
</dbReference>
<dbReference type="PANTHER" id="PTHR46825">
    <property type="entry name" value="D-ALANYL-D-ALANINE-CARBOXYPEPTIDASE/ENDOPEPTIDASE AMPH"/>
    <property type="match status" value="1"/>
</dbReference>
<dbReference type="PANTHER" id="PTHR46825:SF9">
    <property type="entry name" value="BETA-LACTAMASE-RELATED DOMAIN-CONTAINING PROTEIN"/>
    <property type="match status" value="1"/>
</dbReference>
<evidence type="ECO:0000313" key="2">
    <source>
        <dbReference type="EMBL" id="TVX93569.1"/>
    </source>
</evidence>
<proteinExistence type="predicted"/>
<organism evidence="2 3">
    <name type="scientific">Paenibacillus agilis</name>
    <dbReference type="NCBI Taxonomy" id="3020863"/>
    <lineage>
        <taxon>Bacteria</taxon>
        <taxon>Bacillati</taxon>
        <taxon>Bacillota</taxon>
        <taxon>Bacilli</taxon>
        <taxon>Bacillales</taxon>
        <taxon>Paenibacillaceae</taxon>
        <taxon>Paenibacillus</taxon>
    </lineage>
</organism>
<reference evidence="2 3" key="1">
    <citation type="submission" date="2019-07" db="EMBL/GenBank/DDBJ databases">
        <authorList>
            <person name="Kim J."/>
        </authorList>
    </citation>
    <scope>NUCLEOTIDE SEQUENCE [LARGE SCALE GENOMIC DNA]</scope>
    <source>
        <strain evidence="2 3">N4</strain>
    </source>
</reference>
<dbReference type="SUPFAM" id="SSF56601">
    <property type="entry name" value="beta-lactamase/transpeptidase-like"/>
    <property type="match status" value="1"/>
</dbReference>
<dbReference type="AlphaFoldDB" id="A0A559J104"/>
<keyword evidence="3" id="KW-1185">Reference proteome</keyword>
<evidence type="ECO:0000313" key="3">
    <source>
        <dbReference type="Proteomes" id="UP000318102"/>
    </source>
</evidence>
<dbReference type="InterPro" id="IPR001466">
    <property type="entry name" value="Beta-lactam-related"/>
</dbReference>
<dbReference type="Pfam" id="PF00144">
    <property type="entry name" value="Beta-lactamase"/>
    <property type="match status" value="1"/>
</dbReference>
<dbReference type="InterPro" id="IPR012338">
    <property type="entry name" value="Beta-lactam/transpept-like"/>
</dbReference>
<accession>A0A559J104</accession>
<sequence length="558" mass="63327">MMYCELTDKSTMLPGKERLLEVLNKHLRFVPGFSIGIINGDDYYFYSAGETISGSKQNVGIDTGFSISSLTKVVTALLTIKLFDEGRLDLFRSVYDYLPDFTFRNHAHGDEVTLFHLLTHTSGMAAIFPNFYISDDSSLEQHVYQEVSQVKMINNNNRIFNYSSANYNLLGYICERVTGLSFDQLIKQFTCKVQMEKTVFNLETAYSLNNFASGHMVNMKLFTPTPKIAFVPSYHPSTQLISNVRDLANIAHILLNEGNLNGERLISQYLWKEMLTPKVSMYSERGDFFGMGLGFKGKHADRVVHEGIGLGYFSRLYLRPEKRSGVILLANSQLYGHTSKITHLIIDEMLEDNKRVFIPQPPCVYTDNTDIRKISFSDSYYSMSGKPSKIEITKEQNQLTLLYTDLSSGVCTKSEIRQKQLGLAVIISNECKKIGFVGQKDDDHIIETVIIGNTLYTATAQWAATYCPDRFVGTFVGFLETSEQLETIYITLTSESELILKSYEKSYKLFSLQNDNKSFSCGIGHIEFYKADNVVNGFSLNYCLRFIKVNDDFIPCSE</sequence>
<dbReference type="EMBL" id="VNJK01000001">
    <property type="protein sequence ID" value="TVX93569.1"/>
    <property type="molecule type" value="Genomic_DNA"/>
</dbReference>
<dbReference type="InterPro" id="IPR050491">
    <property type="entry name" value="AmpC-like"/>
</dbReference>
<dbReference type="Proteomes" id="UP000318102">
    <property type="component" value="Unassembled WGS sequence"/>
</dbReference>
<comment type="caution">
    <text evidence="2">The sequence shown here is derived from an EMBL/GenBank/DDBJ whole genome shotgun (WGS) entry which is preliminary data.</text>
</comment>
<dbReference type="OrthoDB" id="9770183at2"/>
<evidence type="ECO:0000259" key="1">
    <source>
        <dbReference type="Pfam" id="PF00144"/>
    </source>
</evidence>